<comment type="subcellular location">
    <subcellularLocation>
        <location evidence="1">Nucleus</location>
    </subcellularLocation>
</comment>
<gene>
    <name evidence="8" type="ORF">LITE_LOCUS33815</name>
</gene>
<evidence type="ECO:0000313" key="8">
    <source>
        <dbReference type="EMBL" id="CAI0459053.1"/>
    </source>
</evidence>
<feature type="domain" description="DOG1" evidence="7">
    <location>
        <begin position="93"/>
        <end position="138"/>
    </location>
</feature>
<dbReference type="AlphaFoldDB" id="A0AAV0NLC8"/>
<keyword evidence="4" id="KW-0010">Activator</keyword>
<protein>
    <recommendedName>
        <fullName evidence="7">DOG1 domain-containing protein</fullName>
    </recommendedName>
</protein>
<evidence type="ECO:0000256" key="3">
    <source>
        <dbReference type="ARBA" id="ARBA00023125"/>
    </source>
</evidence>
<keyword evidence="9" id="KW-1185">Reference proteome</keyword>
<keyword evidence="2" id="KW-0805">Transcription regulation</keyword>
<dbReference type="GO" id="GO:0006351">
    <property type="term" value="P:DNA-templated transcription"/>
    <property type="evidence" value="ECO:0007669"/>
    <property type="project" value="InterPro"/>
</dbReference>
<dbReference type="GO" id="GO:0043565">
    <property type="term" value="F:sequence-specific DNA binding"/>
    <property type="evidence" value="ECO:0007669"/>
    <property type="project" value="InterPro"/>
</dbReference>
<evidence type="ECO:0000256" key="1">
    <source>
        <dbReference type="ARBA" id="ARBA00004123"/>
    </source>
</evidence>
<keyword evidence="5" id="KW-0804">Transcription</keyword>
<evidence type="ECO:0000256" key="2">
    <source>
        <dbReference type="ARBA" id="ARBA00023015"/>
    </source>
</evidence>
<name>A0AAV0NLC8_9ROSI</name>
<evidence type="ECO:0000256" key="5">
    <source>
        <dbReference type="ARBA" id="ARBA00023163"/>
    </source>
</evidence>
<accession>A0AAV0NLC8</accession>
<dbReference type="InterPro" id="IPR025422">
    <property type="entry name" value="TGA_domain"/>
</dbReference>
<dbReference type="Proteomes" id="UP001154282">
    <property type="component" value="Unassembled WGS sequence"/>
</dbReference>
<reference evidence="8" key="1">
    <citation type="submission" date="2022-08" db="EMBL/GenBank/DDBJ databases">
        <authorList>
            <person name="Gutierrez-Valencia J."/>
        </authorList>
    </citation>
    <scope>NUCLEOTIDE SEQUENCE</scope>
</reference>
<dbReference type="GO" id="GO:0005634">
    <property type="term" value="C:nucleus"/>
    <property type="evidence" value="ECO:0007669"/>
    <property type="project" value="UniProtKB-SubCell"/>
</dbReference>
<dbReference type="EMBL" id="CAMGYJ010000008">
    <property type="protein sequence ID" value="CAI0459053.1"/>
    <property type="molecule type" value="Genomic_DNA"/>
</dbReference>
<keyword evidence="3" id="KW-0238">DNA-binding</keyword>
<evidence type="ECO:0000313" key="9">
    <source>
        <dbReference type="Proteomes" id="UP001154282"/>
    </source>
</evidence>
<evidence type="ECO:0000259" key="7">
    <source>
        <dbReference type="Pfam" id="PF14144"/>
    </source>
</evidence>
<dbReference type="PANTHER" id="PTHR45693:SF1">
    <property type="entry name" value="TRANSCRIPTION FACTOR PERIANTHIA"/>
    <property type="match status" value="1"/>
</dbReference>
<dbReference type="PANTHER" id="PTHR45693">
    <property type="entry name" value="TRANSCRIPTION FACTOR TGA9"/>
    <property type="match status" value="1"/>
</dbReference>
<comment type="caution">
    <text evidence="8">The sequence shown here is derived from an EMBL/GenBank/DDBJ whole genome shotgun (WGS) entry which is preliminary data.</text>
</comment>
<keyword evidence="6" id="KW-0539">Nucleus</keyword>
<proteinExistence type="predicted"/>
<sequence length="182" mass="19619">FTSLLFSFSPTPTLCPSSFHFSATAIKANVSAASNPSMAFSVFSSSFPQGIFAASSGASLDHHGHSVSGSGGGAALAFDIEYARWIDENQRLINDLRTAVNSQMGDNQLRILVDGVMDHYDEIFRLMSIVAKADVRHVEDSRRGMFHVVGWIPLFRTCQDIREPAGAFERSAAGGDMQSAAV</sequence>
<feature type="non-terminal residue" evidence="8">
    <location>
        <position position="1"/>
    </location>
</feature>
<feature type="non-terminal residue" evidence="8">
    <location>
        <position position="182"/>
    </location>
</feature>
<evidence type="ECO:0000256" key="6">
    <source>
        <dbReference type="ARBA" id="ARBA00023242"/>
    </source>
</evidence>
<organism evidence="8 9">
    <name type="scientific">Linum tenue</name>
    <dbReference type="NCBI Taxonomy" id="586396"/>
    <lineage>
        <taxon>Eukaryota</taxon>
        <taxon>Viridiplantae</taxon>
        <taxon>Streptophyta</taxon>
        <taxon>Embryophyta</taxon>
        <taxon>Tracheophyta</taxon>
        <taxon>Spermatophyta</taxon>
        <taxon>Magnoliopsida</taxon>
        <taxon>eudicotyledons</taxon>
        <taxon>Gunneridae</taxon>
        <taxon>Pentapetalae</taxon>
        <taxon>rosids</taxon>
        <taxon>fabids</taxon>
        <taxon>Malpighiales</taxon>
        <taxon>Linaceae</taxon>
        <taxon>Linum</taxon>
    </lineage>
</organism>
<evidence type="ECO:0000256" key="4">
    <source>
        <dbReference type="ARBA" id="ARBA00023159"/>
    </source>
</evidence>
<dbReference type="Pfam" id="PF14144">
    <property type="entry name" value="DOG1"/>
    <property type="match status" value="1"/>
</dbReference>